<dbReference type="Proteomes" id="UP000886700">
    <property type="component" value="Unplaced"/>
</dbReference>
<feature type="compositionally biased region" description="Low complexity" evidence="1">
    <location>
        <begin position="157"/>
        <end position="166"/>
    </location>
</feature>
<sequence>MGVPGRSLAAAPGGGSAIALGRAPCSRGARPRAPPRAPSASGGRPLGRAWGTRGHRRLRGGSSSEAQRTGCREDASVRGASPPSGHQSPDTSEIRLWVCGERNATQTPFPPKPRADKHAQARTQTSPRPALAAAGSCVREEPGDQTGSLPSPGSPGRGRSPSPLAGATEVSGVTGPEQRRNGRSGPAASAARAGRERPPDTAGCFSEHRSRCTVASFRSLGSCVASSKVWSSIPNPYLLW</sequence>
<feature type="region of interest" description="Disordered" evidence="1">
    <location>
        <begin position="1"/>
        <end position="207"/>
    </location>
</feature>
<keyword evidence="2" id="KW-1185">Reference proteome</keyword>
<reference evidence="3" key="1">
    <citation type="submission" date="2025-08" db="UniProtKB">
        <authorList>
            <consortium name="RefSeq"/>
        </authorList>
    </citation>
    <scope>IDENTIFICATION</scope>
    <source>
        <tissue evidence="3">Liver</tissue>
    </source>
</reference>
<dbReference type="GeneID" id="121142289"/>
<proteinExistence type="predicted"/>
<organism evidence="2 3">
    <name type="scientific">Mesocricetus auratus</name>
    <name type="common">Golden hamster</name>
    <dbReference type="NCBI Taxonomy" id="10036"/>
    <lineage>
        <taxon>Eukaryota</taxon>
        <taxon>Metazoa</taxon>
        <taxon>Chordata</taxon>
        <taxon>Craniata</taxon>
        <taxon>Vertebrata</taxon>
        <taxon>Euteleostomi</taxon>
        <taxon>Mammalia</taxon>
        <taxon>Eutheria</taxon>
        <taxon>Euarchontoglires</taxon>
        <taxon>Glires</taxon>
        <taxon>Rodentia</taxon>
        <taxon>Myomorpha</taxon>
        <taxon>Muroidea</taxon>
        <taxon>Cricetidae</taxon>
        <taxon>Cricetinae</taxon>
        <taxon>Mesocricetus</taxon>
    </lineage>
</organism>
<dbReference type="RefSeq" id="XP_040607547.1">
    <property type="nucleotide sequence ID" value="XM_040751613.1"/>
</dbReference>
<evidence type="ECO:0000313" key="3">
    <source>
        <dbReference type="RefSeq" id="XP_040607547.1"/>
    </source>
</evidence>
<name>A0ABM2XY08_MESAU</name>
<feature type="compositionally biased region" description="Low complexity" evidence="1">
    <location>
        <begin position="183"/>
        <end position="192"/>
    </location>
</feature>
<protein>
    <submittedName>
        <fullName evidence="3">Collagen alpha-1(I) chain-like</fullName>
    </submittedName>
</protein>
<evidence type="ECO:0000256" key="1">
    <source>
        <dbReference type="SAM" id="MobiDB-lite"/>
    </source>
</evidence>
<accession>A0ABM2XY08</accession>
<gene>
    <name evidence="3" type="primary">LOC121142289</name>
</gene>
<evidence type="ECO:0000313" key="2">
    <source>
        <dbReference type="Proteomes" id="UP000886700"/>
    </source>
</evidence>